<evidence type="ECO:0000256" key="5">
    <source>
        <dbReference type="ARBA" id="ARBA00022833"/>
    </source>
</evidence>
<dbReference type="InterPro" id="IPR019786">
    <property type="entry name" value="Zinc_finger_PHD-type_CS"/>
</dbReference>
<keyword evidence="2" id="KW-0479">Metal-binding</keyword>
<keyword evidence="6" id="KW-0539">Nucleus</keyword>
<reference evidence="10 11" key="1">
    <citation type="submission" date="2015-08" db="EMBL/GenBank/DDBJ databases">
        <title>The genome of the Asian arowana (Scleropages formosus).</title>
        <authorList>
            <person name="Tan M.H."/>
            <person name="Gan H.M."/>
            <person name="Croft L.J."/>
            <person name="Austin C.M."/>
        </authorList>
    </citation>
    <scope>NUCLEOTIDE SEQUENCE [LARGE SCALE GENOMIC DNA]</scope>
    <source>
        <strain evidence="10">Aro1</strain>
    </source>
</reference>
<feature type="non-terminal residue" evidence="10">
    <location>
        <position position="744"/>
    </location>
</feature>
<feature type="region of interest" description="Disordered" evidence="8">
    <location>
        <begin position="54"/>
        <end position="74"/>
    </location>
</feature>
<protein>
    <submittedName>
        <fullName evidence="10">PHD finger protein 20-like protein 1-like</fullName>
    </submittedName>
</protein>
<evidence type="ECO:0000313" key="11">
    <source>
        <dbReference type="Proteomes" id="UP000034805"/>
    </source>
</evidence>
<feature type="compositionally biased region" description="Low complexity" evidence="8">
    <location>
        <begin position="254"/>
        <end position="270"/>
    </location>
</feature>
<evidence type="ECO:0000256" key="4">
    <source>
        <dbReference type="ARBA" id="ARBA00022771"/>
    </source>
</evidence>
<organism evidence="10 11">
    <name type="scientific">Scleropages formosus</name>
    <name type="common">Asian bonytongue</name>
    <name type="synonym">Osteoglossum formosum</name>
    <dbReference type="NCBI Taxonomy" id="113540"/>
    <lineage>
        <taxon>Eukaryota</taxon>
        <taxon>Metazoa</taxon>
        <taxon>Chordata</taxon>
        <taxon>Craniata</taxon>
        <taxon>Vertebrata</taxon>
        <taxon>Euteleostomi</taxon>
        <taxon>Actinopterygii</taxon>
        <taxon>Neopterygii</taxon>
        <taxon>Teleostei</taxon>
        <taxon>Osteoglossocephala</taxon>
        <taxon>Osteoglossomorpha</taxon>
        <taxon>Osteoglossiformes</taxon>
        <taxon>Osteoglossidae</taxon>
        <taxon>Scleropages</taxon>
    </lineage>
</organism>
<dbReference type="EMBL" id="JARO02000880">
    <property type="protein sequence ID" value="KPP77155.1"/>
    <property type="molecule type" value="Genomic_DNA"/>
</dbReference>
<dbReference type="InterPro" id="IPR013087">
    <property type="entry name" value="Znf_C2H2_type"/>
</dbReference>
<dbReference type="SUPFAM" id="SSF57903">
    <property type="entry name" value="FYVE/PHD zinc finger"/>
    <property type="match status" value="1"/>
</dbReference>
<dbReference type="PROSITE" id="PS01359">
    <property type="entry name" value="ZF_PHD_1"/>
    <property type="match status" value="1"/>
</dbReference>
<dbReference type="InterPro" id="IPR043449">
    <property type="entry name" value="PHF20-like"/>
</dbReference>
<accession>A0A0P7XJY3</accession>
<feature type="region of interest" description="Disordered" evidence="8">
    <location>
        <begin position="145"/>
        <end position="210"/>
    </location>
</feature>
<dbReference type="PROSITE" id="PS50157">
    <property type="entry name" value="ZINC_FINGER_C2H2_2"/>
    <property type="match status" value="1"/>
</dbReference>
<evidence type="ECO:0000256" key="7">
    <source>
        <dbReference type="PROSITE-ProRule" id="PRU00042"/>
    </source>
</evidence>
<dbReference type="Gene3D" id="3.30.160.60">
    <property type="entry name" value="Classic Zinc Finger"/>
    <property type="match status" value="1"/>
</dbReference>
<dbReference type="InterPro" id="IPR011011">
    <property type="entry name" value="Znf_FYVE_PHD"/>
</dbReference>
<dbReference type="Gene3D" id="3.30.40.10">
    <property type="entry name" value="Zinc/RING finger domain, C3HC4 (zinc finger)"/>
    <property type="match status" value="1"/>
</dbReference>
<dbReference type="InterPro" id="IPR002999">
    <property type="entry name" value="Tudor"/>
</dbReference>
<evidence type="ECO:0000313" key="10">
    <source>
        <dbReference type="EMBL" id="KPP77155.1"/>
    </source>
</evidence>
<dbReference type="Pfam" id="PF18104">
    <property type="entry name" value="Tudor_2"/>
    <property type="match status" value="1"/>
</dbReference>
<sequence>MLVHFDRWSHRYDEWIFWDSDRLRPLEKPMSHKVGQNDKEEASESLSEITASRFDELPGSSESTEDQTELQQRQNFKDGEEVLARWTDCRYYPAKIETIHDDGTYTVQFYDGVIRCVKRIHIKSMPEDAKGQDWIALVKAATDAAKGKGGSRPRTTANSKAKETRKTGAVTGRCESEAEDDLEIVEDPAPDAGKSVINMKRSDGSTSPKELLMDLDHNKFRCRIPGCGKAFRKAKLLDYHLKYYHNADKEAESEAGSPEGAGRARAASASMPTSSLLDPVGSKRRRTVSSSSWLIKTEKKIKLEEIQTIGKRKDKDKERKDKKEKFPFRIKQKKKKKKKKKSKQHIYEDFEDVSLAYMRRCSSPLNHSCSTSFRLHSTPRHTPFQYPRAILSVDLTGENLSDMDSLADSTTESALLSGDEYRAADSSDLEPAMAEEEEYAGDIVRCICEMDEENGFMIQCEECMCWQHSVCMGLLEDCIPDQYVCYVCQDPPGQRLSAKYRHDKDWMTKGHMYGLSFLAENYSHSNAEKIVSTHQLMADVYSVSKVLHGLHLKMDILQNKHNPNLHLWTRSWVRSGEDSVMDGLQDHVHLQAPSAHMDTYITSEHSYQKPPGPGPKCDRDAGMWPGQGALLPAELIPHMVSHTVQSVVKEEEELTVISVPGFLNENFSEGSTGQVQNCLQWQLNLLAHIEDVQSQLAGRMDLIEKELDVLESWLDFTGELEPPDPLARLPQLKRRVKQLLTDLE</sequence>
<dbReference type="GO" id="GO:0044545">
    <property type="term" value="C:NSL complex"/>
    <property type="evidence" value="ECO:0007669"/>
    <property type="project" value="TreeGrafter"/>
</dbReference>
<dbReference type="GO" id="GO:0005634">
    <property type="term" value="C:nucleus"/>
    <property type="evidence" value="ECO:0007669"/>
    <property type="project" value="UniProtKB-SubCell"/>
</dbReference>
<dbReference type="PROSITE" id="PS00028">
    <property type="entry name" value="ZINC_FINGER_C2H2_1"/>
    <property type="match status" value="1"/>
</dbReference>
<dbReference type="PANTHER" id="PTHR15856:SF26">
    <property type="entry name" value="PHD FINGER PROTEIN 20-LIKE PROTEIN 1"/>
    <property type="match status" value="1"/>
</dbReference>
<keyword evidence="4 7" id="KW-0863">Zinc-finger</keyword>
<dbReference type="InterPro" id="IPR040477">
    <property type="entry name" value="KDM4-like_Tudor"/>
</dbReference>
<dbReference type="AlphaFoldDB" id="A0A0P7XJY3"/>
<dbReference type="Gene3D" id="2.30.30.140">
    <property type="match status" value="2"/>
</dbReference>
<dbReference type="SUPFAM" id="SSF63748">
    <property type="entry name" value="Tudor/PWWP/MBT"/>
    <property type="match status" value="2"/>
</dbReference>
<dbReference type="STRING" id="113540.ENSSFOP00015038903"/>
<evidence type="ECO:0000256" key="2">
    <source>
        <dbReference type="ARBA" id="ARBA00022723"/>
    </source>
</evidence>
<dbReference type="GO" id="GO:0008270">
    <property type="term" value="F:zinc ion binding"/>
    <property type="evidence" value="ECO:0007669"/>
    <property type="project" value="UniProtKB-KW"/>
</dbReference>
<dbReference type="SMART" id="SM00333">
    <property type="entry name" value="TUDOR"/>
    <property type="match status" value="1"/>
</dbReference>
<keyword evidence="5" id="KW-0862">Zinc</keyword>
<dbReference type="Proteomes" id="UP000034805">
    <property type="component" value="Unassembled WGS sequence"/>
</dbReference>
<dbReference type="PANTHER" id="PTHR15856">
    <property type="entry name" value="PHD FINGER PROTEIN 20-RELATED"/>
    <property type="match status" value="1"/>
</dbReference>
<evidence type="ECO:0000256" key="3">
    <source>
        <dbReference type="ARBA" id="ARBA00022737"/>
    </source>
</evidence>
<feature type="domain" description="C2H2-type" evidence="9">
    <location>
        <begin position="220"/>
        <end position="250"/>
    </location>
</feature>
<dbReference type="InterPro" id="IPR047405">
    <property type="entry name" value="Tudor_PHF20L1"/>
</dbReference>
<dbReference type="CDD" id="cd20454">
    <property type="entry name" value="Tudor_PHF20L1"/>
    <property type="match status" value="1"/>
</dbReference>
<evidence type="ECO:0000256" key="8">
    <source>
        <dbReference type="SAM" id="MobiDB-lite"/>
    </source>
</evidence>
<gene>
    <name evidence="10" type="ORF">Z043_103444</name>
</gene>
<dbReference type="InterPro" id="IPR013083">
    <property type="entry name" value="Znf_RING/FYVE/PHD"/>
</dbReference>
<feature type="compositionally biased region" description="Acidic residues" evidence="8">
    <location>
        <begin position="177"/>
        <end position="189"/>
    </location>
</feature>
<name>A0A0P7XJY3_SCLFO</name>
<dbReference type="SMART" id="SM00355">
    <property type="entry name" value="ZnF_C2H2"/>
    <property type="match status" value="1"/>
</dbReference>
<comment type="caution">
    <text evidence="10">The sequence shown here is derived from an EMBL/GenBank/DDBJ whole genome shotgun (WGS) entry which is preliminary data.</text>
</comment>
<evidence type="ECO:0000256" key="6">
    <source>
        <dbReference type="ARBA" id="ARBA00023242"/>
    </source>
</evidence>
<dbReference type="Pfam" id="PF20826">
    <property type="entry name" value="PHD_5"/>
    <property type="match status" value="1"/>
</dbReference>
<dbReference type="GO" id="GO:0006357">
    <property type="term" value="P:regulation of transcription by RNA polymerase II"/>
    <property type="evidence" value="ECO:0007669"/>
    <property type="project" value="TreeGrafter"/>
</dbReference>
<keyword evidence="3" id="KW-0677">Repeat</keyword>
<proteinExistence type="predicted"/>
<feature type="region of interest" description="Disordered" evidence="8">
    <location>
        <begin position="249"/>
        <end position="283"/>
    </location>
</feature>
<evidence type="ECO:0000259" key="9">
    <source>
        <dbReference type="PROSITE" id="PS50157"/>
    </source>
</evidence>
<comment type="subcellular location">
    <subcellularLocation>
        <location evidence="1">Nucleus</location>
    </subcellularLocation>
</comment>
<evidence type="ECO:0000256" key="1">
    <source>
        <dbReference type="ARBA" id="ARBA00004123"/>
    </source>
</evidence>